<comment type="caution">
    <text evidence="1">The sequence shown here is derived from an EMBL/GenBank/DDBJ whole genome shotgun (WGS) entry which is preliminary data.</text>
</comment>
<sequence>MTTSDPLTTTPVPDHATLLAVMRLAVRAPSVHNTQPWRWTFDGVELHLHADPDRMLPAADPHGRQRTISCGAALHHARTAFAAYGWHTDTVRLPDYERPDHLASITFRPWPDPPTGIAPRARAIVDRYTDRLPMLAPEGWTDLVPRLRALVTPHGLEFDVLGEQGHARLAAVSEHTTSARRYDMMYQHELHWWAGNSDTAEGIPPHALVSAAERARVDIGREFPSTAHSARRADLTDRSQLVVLGSYTDSPMVWLHTGEALSAILLEATAAGLATCPVTHITELAAGRRTVATLLSQPTLPQVVVRIGTAPDRQELPPTPRRPLTDVLEIREY</sequence>
<accession>A0A9X2IU22</accession>
<keyword evidence="2" id="KW-1185">Reference proteome</keyword>
<proteinExistence type="predicted"/>
<dbReference type="AlphaFoldDB" id="A0A9X2IU22"/>
<dbReference type="Gene3D" id="3.40.109.10">
    <property type="entry name" value="NADH Oxidase"/>
    <property type="match status" value="1"/>
</dbReference>
<dbReference type="RefSeq" id="WP_251909260.1">
    <property type="nucleotide sequence ID" value="NZ_JAMRXG010000001.1"/>
</dbReference>
<dbReference type="EMBL" id="JAMRXG010000001">
    <property type="protein sequence ID" value="MCM6772402.1"/>
    <property type="molecule type" value="Genomic_DNA"/>
</dbReference>
<dbReference type="InterPro" id="IPR050627">
    <property type="entry name" value="Nitroreductase/BluB"/>
</dbReference>
<name>A0A9X2IU22_9NOCA</name>
<dbReference type="SUPFAM" id="SSF55469">
    <property type="entry name" value="FMN-dependent nitroreductase-like"/>
    <property type="match status" value="2"/>
</dbReference>
<dbReference type="PANTHER" id="PTHR23026">
    <property type="entry name" value="NADPH NITROREDUCTASE"/>
    <property type="match status" value="1"/>
</dbReference>
<dbReference type="InterPro" id="IPR000415">
    <property type="entry name" value="Nitroreductase-like"/>
</dbReference>
<evidence type="ECO:0000313" key="2">
    <source>
        <dbReference type="Proteomes" id="UP001139157"/>
    </source>
</evidence>
<dbReference type="NCBIfam" id="NF047509">
    <property type="entry name" value="Rv3131_FMN_oxido"/>
    <property type="match status" value="1"/>
</dbReference>
<protein>
    <recommendedName>
        <fullName evidence="3">NAD(P)H nitroreductase acg</fullName>
    </recommendedName>
</protein>
<reference evidence="1" key="1">
    <citation type="submission" date="2022-06" db="EMBL/GenBank/DDBJ databases">
        <title>Novel species in genus nocardia.</title>
        <authorList>
            <person name="Li F."/>
        </authorList>
    </citation>
    <scope>NUCLEOTIDE SEQUENCE</scope>
    <source>
        <strain evidence="1">CDC141</strain>
    </source>
</reference>
<evidence type="ECO:0000313" key="1">
    <source>
        <dbReference type="EMBL" id="MCM6772402.1"/>
    </source>
</evidence>
<evidence type="ECO:0008006" key="3">
    <source>
        <dbReference type="Google" id="ProtNLM"/>
    </source>
</evidence>
<gene>
    <name evidence="1" type="ORF">NDR86_02825</name>
</gene>
<dbReference type="GO" id="GO:0016491">
    <property type="term" value="F:oxidoreductase activity"/>
    <property type="evidence" value="ECO:0007669"/>
    <property type="project" value="InterPro"/>
</dbReference>
<organism evidence="1 2">
    <name type="scientific">Nocardia pulmonis</name>
    <dbReference type="NCBI Taxonomy" id="2951408"/>
    <lineage>
        <taxon>Bacteria</taxon>
        <taxon>Bacillati</taxon>
        <taxon>Actinomycetota</taxon>
        <taxon>Actinomycetes</taxon>
        <taxon>Mycobacteriales</taxon>
        <taxon>Nocardiaceae</taxon>
        <taxon>Nocardia</taxon>
    </lineage>
</organism>
<dbReference type="Proteomes" id="UP001139157">
    <property type="component" value="Unassembled WGS sequence"/>
</dbReference>
<dbReference type="PANTHER" id="PTHR23026:SF123">
    <property type="entry name" value="NAD(P)H NITROREDUCTASE RV3131-RELATED"/>
    <property type="match status" value="1"/>
</dbReference>